<dbReference type="PANTHER" id="PTHR30204">
    <property type="entry name" value="REDOX-CYCLING DRUG-SENSING TRANSCRIPTIONAL ACTIVATOR SOXR"/>
    <property type="match status" value="1"/>
</dbReference>
<evidence type="ECO:0000256" key="4">
    <source>
        <dbReference type="ARBA" id="ARBA00023163"/>
    </source>
</evidence>
<evidence type="ECO:0000313" key="8">
    <source>
        <dbReference type="Proteomes" id="UP000290365"/>
    </source>
</evidence>
<dbReference type="PROSITE" id="PS50937">
    <property type="entry name" value="HTH_MERR_2"/>
    <property type="match status" value="1"/>
</dbReference>
<dbReference type="PANTHER" id="PTHR30204:SF69">
    <property type="entry name" value="MERR-FAMILY TRANSCRIPTIONAL REGULATOR"/>
    <property type="match status" value="1"/>
</dbReference>
<dbReference type="SUPFAM" id="SSF46955">
    <property type="entry name" value="Putative DNA-binding domain"/>
    <property type="match status" value="1"/>
</dbReference>
<name>A0A4P6JTD7_KTERU</name>
<organism evidence="7 8">
    <name type="scientific">Ktedonosporobacter rubrisoli</name>
    <dbReference type="NCBI Taxonomy" id="2509675"/>
    <lineage>
        <taxon>Bacteria</taxon>
        <taxon>Bacillati</taxon>
        <taxon>Chloroflexota</taxon>
        <taxon>Ktedonobacteria</taxon>
        <taxon>Ktedonobacterales</taxon>
        <taxon>Ktedonosporobacteraceae</taxon>
        <taxon>Ktedonosporobacter</taxon>
    </lineage>
</organism>
<dbReference type="Pfam" id="PF13411">
    <property type="entry name" value="MerR_1"/>
    <property type="match status" value="1"/>
</dbReference>
<dbReference type="GO" id="GO:0003700">
    <property type="term" value="F:DNA-binding transcription factor activity"/>
    <property type="evidence" value="ECO:0007669"/>
    <property type="project" value="InterPro"/>
</dbReference>
<dbReference type="Gene3D" id="1.10.1660.10">
    <property type="match status" value="1"/>
</dbReference>
<sequence length="144" mass="16752">MAELRQIGAVARELGLTPRTLRYYEELGLIKPAHRLENGLRIYDDEAYQRLKFIKRLQSIGYPLSAIRLFLATREGIAQSTAQFASVESLEQTIRDLHERYESVQERVGKLEEELLEARSLADQFARDIAFCRQNLEERRLAKN</sequence>
<proteinExistence type="predicted"/>
<dbReference type="EMBL" id="CP035758">
    <property type="protein sequence ID" value="QBD78166.1"/>
    <property type="molecule type" value="Genomic_DNA"/>
</dbReference>
<dbReference type="Proteomes" id="UP000290365">
    <property type="component" value="Chromosome"/>
</dbReference>
<dbReference type="OrthoDB" id="9791488at2"/>
<dbReference type="GO" id="GO:0003677">
    <property type="term" value="F:DNA binding"/>
    <property type="evidence" value="ECO:0007669"/>
    <property type="project" value="UniProtKB-KW"/>
</dbReference>
<dbReference type="PROSITE" id="PS00552">
    <property type="entry name" value="HTH_MERR_1"/>
    <property type="match status" value="1"/>
</dbReference>
<feature type="coiled-coil region" evidence="5">
    <location>
        <begin position="87"/>
        <end position="121"/>
    </location>
</feature>
<accession>A0A4P6JTD7</accession>
<dbReference type="SMART" id="SM00422">
    <property type="entry name" value="HTH_MERR"/>
    <property type="match status" value="1"/>
</dbReference>
<keyword evidence="8" id="KW-1185">Reference proteome</keyword>
<keyword evidence="5" id="KW-0175">Coiled coil</keyword>
<feature type="domain" description="HTH merR-type" evidence="6">
    <location>
        <begin position="6"/>
        <end position="73"/>
    </location>
</feature>
<dbReference type="PRINTS" id="PR00040">
    <property type="entry name" value="HTHMERR"/>
</dbReference>
<keyword evidence="3" id="KW-0238">DNA-binding</keyword>
<evidence type="ECO:0000256" key="1">
    <source>
        <dbReference type="ARBA" id="ARBA00022491"/>
    </source>
</evidence>
<evidence type="ECO:0000256" key="3">
    <source>
        <dbReference type="ARBA" id="ARBA00023125"/>
    </source>
</evidence>
<keyword evidence="1" id="KW-0678">Repressor</keyword>
<evidence type="ECO:0000259" key="6">
    <source>
        <dbReference type="PROSITE" id="PS50937"/>
    </source>
</evidence>
<evidence type="ECO:0000313" key="7">
    <source>
        <dbReference type="EMBL" id="QBD78166.1"/>
    </source>
</evidence>
<dbReference type="KEGG" id="kbs:EPA93_20055"/>
<evidence type="ECO:0000256" key="5">
    <source>
        <dbReference type="SAM" id="Coils"/>
    </source>
</evidence>
<keyword evidence="4" id="KW-0804">Transcription</keyword>
<dbReference type="AlphaFoldDB" id="A0A4P6JTD7"/>
<keyword evidence="2" id="KW-0805">Transcription regulation</keyword>
<evidence type="ECO:0000256" key="2">
    <source>
        <dbReference type="ARBA" id="ARBA00023015"/>
    </source>
</evidence>
<dbReference type="RefSeq" id="WP_129889219.1">
    <property type="nucleotide sequence ID" value="NZ_CP035758.1"/>
</dbReference>
<gene>
    <name evidence="7" type="ORF">EPA93_20055</name>
</gene>
<dbReference type="InterPro" id="IPR009061">
    <property type="entry name" value="DNA-bd_dom_put_sf"/>
</dbReference>
<dbReference type="InterPro" id="IPR000551">
    <property type="entry name" value="MerR-type_HTH_dom"/>
</dbReference>
<protein>
    <submittedName>
        <fullName evidence="7">MerR family transcriptional regulator</fullName>
    </submittedName>
</protein>
<reference evidence="7 8" key="1">
    <citation type="submission" date="2019-01" db="EMBL/GenBank/DDBJ databases">
        <title>Ktedonosporobacter rubrisoli SCAWS-G2.</title>
        <authorList>
            <person name="Huang Y."/>
            <person name="Yan B."/>
        </authorList>
    </citation>
    <scope>NUCLEOTIDE SEQUENCE [LARGE SCALE GENOMIC DNA]</scope>
    <source>
        <strain evidence="7 8">SCAWS-G2</strain>
    </source>
</reference>
<dbReference type="InterPro" id="IPR047057">
    <property type="entry name" value="MerR_fam"/>
</dbReference>